<dbReference type="Proteomes" id="UP000238413">
    <property type="component" value="Chromosome"/>
</dbReference>
<evidence type="ECO:0000313" key="3">
    <source>
        <dbReference type="Proteomes" id="UP000238413"/>
    </source>
</evidence>
<accession>A0ABM6STT9</accession>
<protein>
    <submittedName>
        <fullName evidence="2">Uncharacterized protein</fullName>
    </submittedName>
</protein>
<organism evidence="2 3">
    <name type="scientific">Streptomyces dengpaensis</name>
    <dbReference type="NCBI Taxonomy" id="2049881"/>
    <lineage>
        <taxon>Bacteria</taxon>
        <taxon>Bacillati</taxon>
        <taxon>Actinomycetota</taxon>
        <taxon>Actinomycetes</taxon>
        <taxon>Kitasatosporales</taxon>
        <taxon>Streptomycetaceae</taxon>
        <taxon>Streptomyces</taxon>
    </lineage>
</organism>
<gene>
    <name evidence="2" type="ORF">C4B68_21205</name>
</gene>
<sequence>MNNLSEPLAADPDIIRAYLAPRVEAPGLLSICSKGNWTGIQTDDLDYAVSWILDQDRAGVEGIYCRVTTVNGRFPKGTRGSARDSVALFGLWSDIDFGNALHKAENLPASADEAHDIPRFGGLPDATREEHSGGGLYHWHEFVRPIVIGEDIAFEDVVTLSSAWQGIYLSGAKRMGVGYGTGVKDLARVLRVPGTINRKPGRTPAMCRVVRDGGPRYSLEQVLELAERLAPKPKKRTPPAAAQRPERAKDTRSPGGRGPMEILGDHACCGDILTHVGATYAEQYPGTCSYCGNGCQRWNRPGWDETCSKDGIAVHKGGAAVTIRSDNFPGITAAAIGHVLSPGQLFAALHHGGDESEASRDILRAAHGRDGATTAARALPGAVLDDVRQATARNDGEAAGIRQPDAVVPRPRTYMHPAKRLRTLVTKVAGASGEDAAGLLQWAARNGFEAGREAKAEPKTVADAFRKAAVRAGLDNDLAMTIIRASYREAGK</sequence>
<evidence type="ECO:0000313" key="2">
    <source>
        <dbReference type="EMBL" id="AVH57863.1"/>
    </source>
</evidence>
<keyword evidence="3" id="KW-1185">Reference proteome</keyword>
<reference evidence="2 3" key="1">
    <citation type="submission" date="2018-02" db="EMBL/GenBank/DDBJ databases">
        <title>Complete genome sequence of Streptomyces dengpaensis, the producer of angucyclines.</title>
        <authorList>
            <person name="Yumei L."/>
        </authorList>
    </citation>
    <scope>NUCLEOTIDE SEQUENCE [LARGE SCALE GENOMIC DNA]</scope>
    <source>
        <strain evidence="2 3">XZHG99</strain>
    </source>
</reference>
<evidence type="ECO:0000256" key="1">
    <source>
        <dbReference type="SAM" id="MobiDB-lite"/>
    </source>
</evidence>
<proteinExistence type="predicted"/>
<dbReference type="EMBL" id="CP026652">
    <property type="protein sequence ID" value="AVH57863.1"/>
    <property type="molecule type" value="Genomic_DNA"/>
</dbReference>
<name>A0ABM6STT9_9ACTN</name>
<feature type="region of interest" description="Disordered" evidence="1">
    <location>
        <begin position="228"/>
        <end position="257"/>
    </location>
</feature>
<dbReference type="RefSeq" id="WP_099505355.1">
    <property type="nucleotide sequence ID" value="NZ_CP026652.1"/>
</dbReference>